<protein>
    <submittedName>
        <fullName evidence="4">NAD(P)-dependent dehydrogenase (Short-subunit alcohol dehydrogenase family)</fullName>
    </submittedName>
</protein>
<accession>A0ABU1W5L8</accession>
<reference evidence="4 5" key="1">
    <citation type="submission" date="2023-07" db="EMBL/GenBank/DDBJ databases">
        <title>Sorghum-associated microbial communities from plants grown in Nebraska, USA.</title>
        <authorList>
            <person name="Schachtman D."/>
        </authorList>
    </citation>
    <scope>NUCLEOTIDE SEQUENCE [LARGE SCALE GENOMIC DNA]</scope>
    <source>
        <strain evidence="4 5">BE198</strain>
    </source>
</reference>
<evidence type="ECO:0000256" key="2">
    <source>
        <dbReference type="ARBA" id="ARBA00023002"/>
    </source>
</evidence>
<evidence type="ECO:0000313" key="4">
    <source>
        <dbReference type="EMBL" id="MDR7132874.1"/>
    </source>
</evidence>
<comment type="caution">
    <text evidence="4">The sequence shown here is derived from an EMBL/GenBank/DDBJ whole genome shotgun (WGS) entry which is preliminary data.</text>
</comment>
<dbReference type="PANTHER" id="PTHR43669:SF12">
    <property type="entry name" value="BLR5618 PROTEIN"/>
    <property type="match status" value="1"/>
</dbReference>
<proteinExistence type="inferred from homology"/>
<gene>
    <name evidence="4" type="ORF">J2X06_000058</name>
</gene>
<dbReference type="EMBL" id="JAVDVY010000001">
    <property type="protein sequence ID" value="MDR7132874.1"/>
    <property type="molecule type" value="Genomic_DNA"/>
</dbReference>
<keyword evidence="2" id="KW-0560">Oxidoreductase</keyword>
<feature type="region of interest" description="Disordered" evidence="3">
    <location>
        <begin position="229"/>
        <end position="268"/>
    </location>
</feature>
<evidence type="ECO:0000256" key="3">
    <source>
        <dbReference type="SAM" id="MobiDB-lite"/>
    </source>
</evidence>
<evidence type="ECO:0000313" key="5">
    <source>
        <dbReference type="Proteomes" id="UP001251524"/>
    </source>
</evidence>
<dbReference type="Gene3D" id="3.40.50.720">
    <property type="entry name" value="NAD(P)-binding Rossmann-like Domain"/>
    <property type="match status" value="1"/>
</dbReference>
<dbReference type="RefSeq" id="WP_310056735.1">
    <property type="nucleotide sequence ID" value="NZ_JAVDVY010000001.1"/>
</dbReference>
<name>A0ABU1W5L8_9GAMM</name>
<evidence type="ECO:0000256" key="1">
    <source>
        <dbReference type="ARBA" id="ARBA00006484"/>
    </source>
</evidence>
<dbReference type="InterPro" id="IPR002347">
    <property type="entry name" value="SDR_fam"/>
</dbReference>
<comment type="similarity">
    <text evidence="1">Belongs to the short-chain dehydrogenases/reductases (SDR) family.</text>
</comment>
<dbReference type="Proteomes" id="UP001251524">
    <property type="component" value="Unassembled WGS sequence"/>
</dbReference>
<dbReference type="Pfam" id="PF13561">
    <property type="entry name" value="adh_short_C2"/>
    <property type="match status" value="1"/>
</dbReference>
<dbReference type="PANTHER" id="PTHR43669">
    <property type="entry name" value="5-KETO-D-GLUCONATE 5-REDUCTASE"/>
    <property type="match status" value="1"/>
</dbReference>
<dbReference type="InterPro" id="IPR036291">
    <property type="entry name" value="NAD(P)-bd_dom_sf"/>
</dbReference>
<sequence>MKSPLVVLGATGSIGRGVVQAAVDAGWPVIAVARDSAGLKRLQERHADAHLSVLAASVASDEDGVRLAAALRKLGRPLGGVVACISGTMERGRLLDHPAVFLQRKFGEDVLPHLAAARSLLPLLAEANRGGGYVLIGGPGSEHPWAGYGHRSIGAAALNMLARVLHDEARALPVRVQLLAIDSPVCTEDNIGHACPQWPSALAVGQRALALIAQPRGKAEAVVHFNPADGDVEFGPLESSEFQEPQSPDPFSPDQSHPETDSDPALLPSRCLQDARNLLKNLLSPHPISPNRNQEPSSP</sequence>
<keyword evidence="5" id="KW-1185">Reference proteome</keyword>
<dbReference type="CDD" id="cd05233">
    <property type="entry name" value="SDR_c"/>
    <property type="match status" value="1"/>
</dbReference>
<dbReference type="SUPFAM" id="SSF51735">
    <property type="entry name" value="NAD(P)-binding Rossmann-fold domains"/>
    <property type="match status" value="1"/>
</dbReference>
<organism evidence="4 5">
    <name type="scientific">Lysobacter niastensis</name>
    <dbReference type="NCBI Taxonomy" id="380629"/>
    <lineage>
        <taxon>Bacteria</taxon>
        <taxon>Pseudomonadati</taxon>
        <taxon>Pseudomonadota</taxon>
        <taxon>Gammaproteobacteria</taxon>
        <taxon>Lysobacterales</taxon>
        <taxon>Lysobacteraceae</taxon>
        <taxon>Lysobacter</taxon>
    </lineage>
</organism>